<feature type="region of interest" description="Disordered" evidence="4">
    <location>
        <begin position="1"/>
        <end position="26"/>
    </location>
</feature>
<dbReference type="Pfam" id="PF01965">
    <property type="entry name" value="DJ-1_PfpI"/>
    <property type="match status" value="1"/>
</dbReference>
<dbReference type="Gene3D" id="3.40.50.880">
    <property type="match status" value="1"/>
</dbReference>
<dbReference type="Proteomes" id="UP000071859">
    <property type="component" value="Unassembled WGS sequence"/>
</dbReference>
<comment type="caution">
    <text evidence="6">The sequence shown here is derived from an EMBL/GenBank/DDBJ whole genome shotgun (WGS) entry which is preliminary data.</text>
</comment>
<dbReference type="InterPro" id="IPR009057">
    <property type="entry name" value="Homeodomain-like_sf"/>
</dbReference>
<keyword evidence="7" id="KW-1185">Reference proteome</keyword>
<dbReference type="GO" id="GO:0043565">
    <property type="term" value="F:sequence-specific DNA binding"/>
    <property type="evidence" value="ECO:0007669"/>
    <property type="project" value="InterPro"/>
</dbReference>
<evidence type="ECO:0000313" key="7">
    <source>
        <dbReference type="Proteomes" id="UP000071859"/>
    </source>
</evidence>
<proteinExistence type="predicted"/>
<dbReference type="PANTHER" id="PTHR46796">
    <property type="entry name" value="HTH-TYPE TRANSCRIPTIONAL ACTIVATOR RHAS-RELATED"/>
    <property type="match status" value="1"/>
</dbReference>
<sequence length="342" mass="37759">MVRESSELDMETFTDESEVARRQRGAPTWSDMPKRVAIVLFEHFSLFDVSGVAEVFSVANRLYASSENHATMFTVSLLSVHGGTVSATSGVRVSTDSVHADYASGFDAVFISGGSGATVAAQDENLLWWVRESWRTARMLYACRDGRLVLKAAGIPLNGIVRHASDVHDESSTGPIAIQAGLKVIDEPLSVALSFVDASNPQIARRVADQFMAGSEERVEHASNETAIEPVSDLIRHAVEYMRQNYVQAITVSELARSAGMSERNFLRRFRQEMQTTPSEFLTVVRLEKACDMLKYKTLPIGKIALHSGLGAGDQFAKLFRQRFKMSPTEYRLASRRASAKT</sequence>
<organism evidence="6 7">
    <name type="scientific">Caballeronia calidae</name>
    <dbReference type="NCBI Taxonomy" id="1777139"/>
    <lineage>
        <taxon>Bacteria</taxon>
        <taxon>Pseudomonadati</taxon>
        <taxon>Pseudomonadota</taxon>
        <taxon>Betaproteobacteria</taxon>
        <taxon>Burkholderiales</taxon>
        <taxon>Burkholderiaceae</taxon>
        <taxon>Caballeronia</taxon>
    </lineage>
</organism>
<dbReference type="OrthoDB" id="6831751at2"/>
<dbReference type="SMART" id="SM00342">
    <property type="entry name" value="HTH_ARAC"/>
    <property type="match status" value="1"/>
</dbReference>
<keyword evidence="2" id="KW-0238">DNA-binding</keyword>
<dbReference type="EMBL" id="FCOX02000042">
    <property type="protein sequence ID" value="SAL00491.1"/>
    <property type="molecule type" value="Genomic_DNA"/>
</dbReference>
<dbReference type="InterPro" id="IPR002818">
    <property type="entry name" value="DJ-1/PfpI"/>
</dbReference>
<evidence type="ECO:0000256" key="3">
    <source>
        <dbReference type="ARBA" id="ARBA00023163"/>
    </source>
</evidence>
<keyword evidence="1" id="KW-0805">Transcription regulation</keyword>
<evidence type="ECO:0000313" key="6">
    <source>
        <dbReference type="EMBL" id="SAL00491.1"/>
    </source>
</evidence>
<keyword evidence="3" id="KW-0804">Transcription</keyword>
<dbReference type="AlphaFoldDB" id="A0A158E0S5"/>
<dbReference type="InterPro" id="IPR050204">
    <property type="entry name" value="AraC_XylS_family_regulators"/>
</dbReference>
<dbReference type="SUPFAM" id="SSF52317">
    <property type="entry name" value="Class I glutamine amidotransferase-like"/>
    <property type="match status" value="1"/>
</dbReference>
<dbReference type="PROSITE" id="PS01124">
    <property type="entry name" value="HTH_ARAC_FAMILY_2"/>
    <property type="match status" value="1"/>
</dbReference>
<dbReference type="SUPFAM" id="SSF46689">
    <property type="entry name" value="Homeodomain-like"/>
    <property type="match status" value="2"/>
</dbReference>
<evidence type="ECO:0000256" key="2">
    <source>
        <dbReference type="ARBA" id="ARBA00023125"/>
    </source>
</evidence>
<dbReference type="Pfam" id="PF12833">
    <property type="entry name" value="HTH_18"/>
    <property type="match status" value="1"/>
</dbReference>
<evidence type="ECO:0000256" key="4">
    <source>
        <dbReference type="SAM" id="MobiDB-lite"/>
    </source>
</evidence>
<feature type="domain" description="HTH araC/xylS-type" evidence="5">
    <location>
        <begin position="236"/>
        <end position="334"/>
    </location>
</feature>
<protein>
    <submittedName>
        <fullName evidence="6">AraC family transcriptional regulator</fullName>
    </submittedName>
</protein>
<dbReference type="InterPro" id="IPR018062">
    <property type="entry name" value="HTH_AraC-typ_CS"/>
</dbReference>
<evidence type="ECO:0000259" key="5">
    <source>
        <dbReference type="PROSITE" id="PS01124"/>
    </source>
</evidence>
<accession>A0A158E0S5</accession>
<reference evidence="6" key="1">
    <citation type="submission" date="2016-01" db="EMBL/GenBank/DDBJ databases">
        <authorList>
            <person name="Peeters C."/>
        </authorList>
    </citation>
    <scope>NUCLEOTIDE SEQUENCE</scope>
    <source>
        <strain evidence="6">LMG 29321</strain>
    </source>
</reference>
<feature type="compositionally biased region" description="Acidic residues" evidence="4">
    <location>
        <begin position="7"/>
        <end position="17"/>
    </location>
</feature>
<dbReference type="GO" id="GO:0003700">
    <property type="term" value="F:DNA-binding transcription factor activity"/>
    <property type="evidence" value="ECO:0007669"/>
    <property type="project" value="InterPro"/>
</dbReference>
<dbReference type="Gene3D" id="1.10.10.60">
    <property type="entry name" value="Homeodomain-like"/>
    <property type="match status" value="2"/>
</dbReference>
<evidence type="ECO:0000256" key="1">
    <source>
        <dbReference type="ARBA" id="ARBA00023015"/>
    </source>
</evidence>
<gene>
    <name evidence="6" type="ORF">AWB78_05955</name>
</gene>
<name>A0A158E0S5_9BURK</name>
<dbReference type="InterPro" id="IPR029062">
    <property type="entry name" value="Class_I_gatase-like"/>
</dbReference>
<dbReference type="PROSITE" id="PS00041">
    <property type="entry name" value="HTH_ARAC_FAMILY_1"/>
    <property type="match status" value="1"/>
</dbReference>
<dbReference type="InterPro" id="IPR018060">
    <property type="entry name" value="HTH_AraC"/>
</dbReference>